<evidence type="ECO:0000313" key="4">
    <source>
        <dbReference type="EMBL" id="KAJ8914658.1"/>
    </source>
</evidence>
<dbReference type="EMBL" id="JANEYG010000066">
    <property type="protein sequence ID" value="KAJ8914658.1"/>
    <property type="molecule type" value="Genomic_DNA"/>
</dbReference>
<feature type="region of interest" description="Disordered" evidence="2">
    <location>
        <begin position="146"/>
        <end position="234"/>
    </location>
</feature>
<feature type="compositionally biased region" description="Polar residues" evidence="2">
    <location>
        <begin position="383"/>
        <end position="396"/>
    </location>
</feature>
<sequence length="413" mass="47475">MAASNKFDEFSGDQDWQIYAERLEQYFVANKIEDDKLQVATLLSVVGVETYKLPRNLCHPDLPKSKKYAELTALLRRFYKAKQEVAEWYASLRSLAINCDFKIRLPEVLKDKFVAGLNSGPVLDKVCELEDNRTLDDILKLALQKEEEKKQNGGHVEQEVNAVQSRSRTKPRPKQPNRKQKGEGAGRRGDTDEENRYDPRQRDEQKWTRRQRGRPQQWEVEPSSQDGERQPRWRQYVNKPEERCKVCGNRGHDERGCKYRSYECNRCGRRGHLARVCSRKEVNYVADEESESETRRGDHADRITYLPVESPRRPRAIETAAGFEGQSQPRAEPGTARVVAESGLVAVHYDKPSGSKTRNIIEGNKNVDLGREIAGKRSEQNARQEATAQGGQSTSDINKRSQRPIRRPKKLDL</sequence>
<dbReference type="Gene3D" id="4.10.60.10">
    <property type="entry name" value="Zinc finger, CCHC-type"/>
    <property type="match status" value="1"/>
</dbReference>
<evidence type="ECO:0000313" key="5">
    <source>
        <dbReference type="Proteomes" id="UP001159042"/>
    </source>
</evidence>
<feature type="compositionally biased region" description="Basic and acidic residues" evidence="2">
    <location>
        <begin position="368"/>
        <end position="382"/>
    </location>
</feature>
<comment type="caution">
    <text evidence="4">The sequence shown here is derived from an EMBL/GenBank/DDBJ whole genome shotgun (WGS) entry which is preliminary data.</text>
</comment>
<dbReference type="GO" id="GO:0008270">
    <property type="term" value="F:zinc ion binding"/>
    <property type="evidence" value="ECO:0007669"/>
    <property type="project" value="UniProtKB-KW"/>
</dbReference>
<keyword evidence="1" id="KW-0479">Metal-binding</keyword>
<feature type="domain" description="CCHC-type" evidence="3">
    <location>
        <begin position="264"/>
        <end position="277"/>
    </location>
</feature>
<feature type="compositionally biased region" description="Basic residues" evidence="2">
    <location>
        <begin position="167"/>
        <end position="179"/>
    </location>
</feature>
<name>A0AAV8VKB2_9CUCU</name>
<accession>A0AAV8VKB2</accession>
<dbReference type="GO" id="GO:0003676">
    <property type="term" value="F:nucleic acid binding"/>
    <property type="evidence" value="ECO:0007669"/>
    <property type="project" value="InterPro"/>
</dbReference>
<gene>
    <name evidence="4" type="ORF">NQ315_017355</name>
</gene>
<keyword evidence="1" id="KW-0863">Zinc-finger</keyword>
<feature type="compositionally biased region" description="Basic and acidic residues" evidence="2">
    <location>
        <begin position="180"/>
        <end position="207"/>
    </location>
</feature>
<keyword evidence="1" id="KW-0862">Zinc</keyword>
<proteinExistence type="predicted"/>
<evidence type="ECO:0000256" key="2">
    <source>
        <dbReference type="SAM" id="MobiDB-lite"/>
    </source>
</evidence>
<dbReference type="AlphaFoldDB" id="A0AAV8VKB2"/>
<feature type="region of interest" description="Disordered" evidence="2">
    <location>
        <begin position="350"/>
        <end position="413"/>
    </location>
</feature>
<dbReference type="Proteomes" id="UP001159042">
    <property type="component" value="Unassembled WGS sequence"/>
</dbReference>
<dbReference type="PROSITE" id="PS50158">
    <property type="entry name" value="ZF_CCHC"/>
    <property type="match status" value="1"/>
</dbReference>
<feature type="compositionally biased region" description="Basic residues" evidence="2">
    <location>
        <begin position="400"/>
        <end position="413"/>
    </location>
</feature>
<reference evidence="4 5" key="1">
    <citation type="journal article" date="2023" name="Insect Mol. Biol.">
        <title>Genome sequencing provides insights into the evolution of gene families encoding plant cell wall-degrading enzymes in longhorned beetles.</title>
        <authorList>
            <person name="Shin N.R."/>
            <person name="Okamura Y."/>
            <person name="Kirsch R."/>
            <person name="Pauchet Y."/>
        </authorList>
    </citation>
    <scope>NUCLEOTIDE SEQUENCE [LARGE SCALE GENOMIC DNA]</scope>
    <source>
        <strain evidence="4">EAD_L_NR</strain>
    </source>
</reference>
<keyword evidence="5" id="KW-1185">Reference proteome</keyword>
<evidence type="ECO:0000256" key="1">
    <source>
        <dbReference type="PROSITE-ProRule" id="PRU00047"/>
    </source>
</evidence>
<dbReference type="InterPro" id="IPR001878">
    <property type="entry name" value="Znf_CCHC"/>
</dbReference>
<organism evidence="4 5">
    <name type="scientific">Exocentrus adspersus</name>
    <dbReference type="NCBI Taxonomy" id="1586481"/>
    <lineage>
        <taxon>Eukaryota</taxon>
        <taxon>Metazoa</taxon>
        <taxon>Ecdysozoa</taxon>
        <taxon>Arthropoda</taxon>
        <taxon>Hexapoda</taxon>
        <taxon>Insecta</taxon>
        <taxon>Pterygota</taxon>
        <taxon>Neoptera</taxon>
        <taxon>Endopterygota</taxon>
        <taxon>Coleoptera</taxon>
        <taxon>Polyphaga</taxon>
        <taxon>Cucujiformia</taxon>
        <taxon>Chrysomeloidea</taxon>
        <taxon>Cerambycidae</taxon>
        <taxon>Lamiinae</taxon>
        <taxon>Acanthocinini</taxon>
        <taxon>Exocentrus</taxon>
    </lineage>
</organism>
<evidence type="ECO:0000259" key="3">
    <source>
        <dbReference type="PROSITE" id="PS50158"/>
    </source>
</evidence>
<dbReference type="SUPFAM" id="SSF57756">
    <property type="entry name" value="Retrovirus zinc finger-like domains"/>
    <property type="match status" value="1"/>
</dbReference>
<protein>
    <recommendedName>
        <fullName evidence="3">CCHC-type domain-containing protein</fullName>
    </recommendedName>
</protein>
<dbReference type="InterPro" id="IPR036875">
    <property type="entry name" value="Znf_CCHC_sf"/>
</dbReference>